<accession>A0ABQ2HTZ7</accession>
<proteinExistence type="predicted"/>
<dbReference type="Proteomes" id="UP000623461">
    <property type="component" value="Unassembled WGS sequence"/>
</dbReference>
<organism evidence="2 3">
    <name type="scientific">Terrabacter tumescens</name>
    <dbReference type="NCBI Taxonomy" id="60443"/>
    <lineage>
        <taxon>Bacteria</taxon>
        <taxon>Bacillati</taxon>
        <taxon>Actinomycetota</taxon>
        <taxon>Actinomycetes</taxon>
        <taxon>Micrococcales</taxon>
        <taxon>Intrasporangiaceae</taxon>
        <taxon>Terrabacter</taxon>
    </lineage>
</organism>
<protein>
    <submittedName>
        <fullName evidence="2">Uncharacterized protein</fullName>
    </submittedName>
</protein>
<feature type="compositionally biased region" description="Basic and acidic residues" evidence="1">
    <location>
        <begin position="1"/>
        <end position="14"/>
    </location>
</feature>
<feature type="region of interest" description="Disordered" evidence="1">
    <location>
        <begin position="1"/>
        <end position="30"/>
    </location>
</feature>
<feature type="compositionally biased region" description="Basic and acidic residues" evidence="1">
    <location>
        <begin position="43"/>
        <end position="65"/>
    </location>
</feature>
<feature type="region of interest" description="Disordered" evidence="1">
    <location>
        <begin position="43"/>
        <end position="77"/>
    </location>
</feature>
<name>A0ABQ2HTZ7_9MICO</name>
<comment type="caution">
    <text evidence="2">The sequence shown here is derived from an EMBL/GenBank/DDBJ whole genome shotgun (WGS) entry which is preliminary data.</text>
</comment>
<sequence length="77" mass="7996">MRDDDTDLRPRLDDDAAGGTDGRLDETGLAGVGDARVDDVAHELPVRRADGDGRRDRFGVGRGDGDPTDGCGGGEGE</sequence>
<dbReference type="EMBL" id="BMNZ01000002">
    <property type="protein sequence ID" value="GGM88142.1"/>
    <property type="molecule type" value="Genomic_DNA"/>
</dbReference>
<gene>
    <name evidence="2" type="ORF">GCM10009721_11420</name>
</gene>
<evidence type="ECO:0000256" key="1">
    <source>
        <dbReference type="SAM" id="MobiDB-lite"/>
    </source>
</evidence>
<evidence type="ECO:0000313" key="2">
    <source>
        <dbReference type="EMBL" id="GGM88142.1"/>
    </source>
</evidence>
<keyword evidence="3" id="KW-1185">Reference proteome</keyword>
<evidence type="ECO:0000313" key="3">
    <source>
        <dbReference type="Proteomes" id="UP000623461"/>
    </source>
</evidence>
<reference evidence="3" key="1">
    <citation type="journal article" date="2019" name="Int. J. Syst. Evol. Microbiol.">
        <title>The Global Catalogue of Microorganisms (GCM) 10K type strain sequencing project: providing services to taxonomists for standard genome sequencing and annotation.</title>
        <authorList>
            <consortium name="The Broad Institute Genomics Platform"/>
            <consortium name="The Broad Institute Genome Sequencing Center for Infectious Disease"/>
            <person name="Wu L."/>
            <person name="Ma J."/>
        </authorList>
    </citation>
    <scope>NUCLEOTIDE SEQUENCE [LARGE SCALE GENOMIC DNA]</scope>
    <source>
        <strain evidence="3">JCM 1365</strain>
    </source>
</reference>